<feature type="compositionally biased region" description="Basic and acidic residues" evidence="1">
    <location>
        <begin position="46"/>
        <end position="57"/>
    </location>
</feature>
<dbReference type="EMBL" id="WNWQ01000387">
    <property type="protein sequence ID" value="KAE9968998.1"/>
    <property type="molecule type" value="Genomic_DNA"/>
</dbReference>
<evidence type="ECO:0000313" key="2">
    <source>
        <dbReference type="EMBL" id="KAE9968998.1"/>
    </source>
</evidence>
<dbReference type="AlphaFoldDB" id="A0A8H3UQ11"/>
<comment type="caution">
    <text evidence="3">The sequence shown here is derived from an EMBL/GenBank/DDBJ whole genome shotgun (WGS) entry which is preliminary data.</text>
</comment>
<gene>
    <name evidence="2" type="ORF">BLS_005552</name>
    <name evidence="3" type="ORF">EG328_004428</name>
</gene>
<organism evidence="3 4">
    <name type="scientific">Venturia inaequalis</name>
    <name type="common">Apple scab fungus</name>
    <dbReference type="NCBI Taxonomy" id="5025"/>
    <lineage>
        <taxon>Eukaryota</taxon>
        <taxon>Fungi</taxon>
        <taxon>Dikarya</taxon>
        <taxon>Ascomycota</taxon>
        <taxon>Pezizomycotina</taxon>
        <taxon>Dothideomycetes</taxon>
        <taxon>Pleosporomycetidae</taxon>
        <taxon>Venturiales</taxon>
        <taxon>Venturiaceae</taxon>
        <taxon>Venturia</taxon>
    </lineage>
</organism>
<feature type="compositionally biased region" description="Basic and acidic residues" evidence="1">
    <location>
        <begin position="1"/>
        <end position="30"/>
    </location>
</feature>
<evidence type="ECO:0000256" key="1">
    <source>
        <dbReference type="SAM" id="MobiDB-lite"/>
    </source>
</evidence>
<protein>
    <submittedName>
        <fullName evidence="3">Uncharacterized protein</fullName>
    </submittedName>
</protein>
<dbReference type="Proteomes" id="UP000447873">
    <property type="component" value="Unassembled WGS sequence"/>
</dbReference>
<feature type="region of interest" description="Disordered" evidence="1">
    <location>
        <begin position="1"/>
        <end position="104"/>
    </location>
</feature>
<dbReference type="Proteomes" id="UP000433883">
    <property type="component" value="Unassembled WGS sequence"/>
</dbReference>
<evidence type="ECO:0000313" key="3">
    <source>
        <dbReference type="EMBL" id="KAE9973432.1"/>
    </source>
</evidence>
<name>A0A8H3UQ11_VENIN</name>
<reference evidence="3 4" key="1">
    <citation type="submission" date="2018-12" db="EMBL/GenBank/DDBJ databases">
        <title>Venturia inaequalis Genome Resource.</title>
        <authorList>
            <person name="Lichtner F.J."/>
        </authorList>
    </citation>
    <scope>NUCLEOTIDE SEQUENCE [LARGE SCALE GENOMIC DNA]</scope>
    <source>
        <strain evidence="3 4">120213</strain>
        <strain evidence="2">Bline_iso_100314</strain>
    </source>
</reference>
<sequence>MSKKDTVLPQHLPEEFHDRSGVSDMTDRNNDVLPPQDPSALIIDTPKLDEAADDATKLGEAQASSVVSSPREESGSGPGIVRANPNNTPSSNQVRSLSPEKVENTEAMQPPINSPILTTTIKPDYTPASRFIYSNAVKKLETIKSEPEVHLEGSETEPPAYMDVERSDRNIHLAQRRRIFNSICDSVGDLDIKKLSAQDYEVSPCYEGEWYTWIQTIFDGMMTIRDVGTNVNLVHEDFCNKYGSQIEAGVELIEQEIESILSRRQRARPEDTERIAWAHDQMTRYRQFLKGNGIDLDKHTRIEANNLLRGAIRDVLLCVFAKYRVEALLELCPREHALDNWLHHQMDVCDEWFKENDKHLGLLHDTGKRLKALWISELWSRWDDFLMNGFDPVLAEIWEPPLLAVLLDSQPQYIQDMNVGAYPPETLLEEGHGDIETYCLGYSSEDECGLYEANLFANYRVDIMLTPINDTPHVVAASEEGYVLAHIPPPYRENGEKGQVRMKDLVSELLSIEQSKDAIMTWLNRAMVEGRLDTSTVEWIKFSIQESDAQSYAGEEDSENEF</sequence>
<dbReference type="EMBL" id="WNWS01000243">
    <property type="protein sequence ID" value="KAE9973432.1"/>
    <property type="molecule type" value="Genomic_DNA"/>
</dbReference>
<feature type="compositionally biased region" description="Polar residues" evidence="1">
    <location>
        <begin position="84"/>
        <end position="96"/>
    </location>
</feature>
<accession>A0A8H3UQ11</accession>
<proteinExistence type="predicted"/>
<evidence type="ECO:0000313" key="4">
    <source>
        <dbReference type="Proteomes" id="UP000447873"/>
    </source>
</evidence>